<feature type="compositionally biased region" description="Basic residues" evidence="1">
    <location>
        <begin position="127"/>
        <end position="164"/>
    </location>
</feature>
<protein>
    <submittedName>
        <fullName evidence="2">Uncharacterized protein</fullName>
    </submittedName>
</protein>
<evidence type="ECO:0000313" key="2">
    <source>
        <dbReference type="EMBL" id="KAH3769066.1"/>
    </source>
</evidence>
<feature type="region of interest" description="Disordered" evidence="1">
    <location>
        <begin position="81"/>
        <end position="178"/>
    </location>
</feature>
<dbReference type="Proteomes" id="UP000828390">
    <property type="component" value="Unassembled WGS sequence"/>
</dbReference>
<accession>A0A9D4DWS8</accession>
<dbReference type="AlphaFoldDB" id="A0A9D4DWS8"/>
<reference evidence="2" key="2">
    <citation type="submission" date="2020-11" db="EMBL/GenBank/DDBJ databases">
        <authorList>
            <person name="McCartney M.A."/>
            <person name="Auch B."/>
            <person name="Kono T."/>
            <person name="Mallez S."/>
            <person name="Becker A."/>
            <person name="Gohl D.M."/>
            <person name="Silverstein K.A.T."/>
            <person name="Koren S."/>
            <person name="Bechman K.B."/>
            <person name="Herman A."/>
            <person name="Abrahante J.E."/>
            <person name="Garbe J."/>
        </authorList>
    </citation>
    <scope>NUCLEOTIDE SEQUENCE</scope>
    <source>
        <strain evidence="2">Duluth1</strain>
        <tissue evidence="2">Whole animal</tissue>
    </source>
</reference>
<proteinExistence type="predicted"/>
<name>A0A9D4DWS8_DREPO</name>
<gene>
    <name evidence="2" type="ORF">DPMN_170313</name>
</gene>
<comment type="caution">
    <text evidence="2">The sequence shown here is derived from an EMBL/GenBank/DDBJ whole genome shotgun (WGS) entry which is preliminary data.</text>
</comment>
<dbReference type="EMBL" id="JAIWYP010000009">
    <property type="protein sequence ID" value="KAH3769066.1"/>
    <property type="molecule type" value="Genomic_DNA"/>
</dbReference>
<evidence type="ECO:0000256" key="1">
    <source>
        <dbReference type="SAM" id="MobiDB-lite"/>
    </source>
</evidence>
<feature type="compositionally biased region" description="Basic and acidic residues" evidence="1">
    <location>
        <begin position="429"/>
        <end position="440"/>
    </location>
</feature>
<keyword evidence="3" id="KW-1185">Reference proteome</keyword>
<feature type="region of interest" description="Disordered" evidence="1">
    <location>
        <begin position="417"/>
        <end position="443"/>
    </location>
</feature>
<evidence type="ECO:0000313" key="3">
    <source>
        <dbReference type="Proteomes" id="UP000828390"/>
    </source>
</evidence>
<feature type="compositionally biased region" description="Low complexity" evidence="1">
    <location>
        <begin position="81"/>
        <end position="97"/>
    </location>
</feature>
<organism evidence="2 3">
    <name type="scientific">Dreissena polymorpha</name>
    <name type="common">Zebra mussel</name>
    <name type="synonym">Mytilus polymorpha</name>
    <dbReference type="NCBI Taxonomy" id="45954"/>
    <lineage>
        <taxon>Eukaryota</taxon>
        <taxon>Metazoa</taxon>
        <taxon>Spiralia</taxon>
        <taxon>Lophotrochozoa</taxon>
        <taxon>Mollusca</taxon>
        <taxon>Bivalvia</taxon>
        <taxon>Autobranchia</taxon>
        <taxon>Heteroconchia</taxon>
        <taxon>Euheterodonta</taxon>
        <taxon>Imparidentia</taxon>
        <taxon>Neoheterodontei</taxon>
        <taxon>Myida</taxon>
        <taxon>Dreissenoidea</taxon>
        <taxon>Dreissenidae</taxon>
        <taxon>Dreissena</taxon>
    </lineage>
</organism>
<reference evidence="2" key="1">
    <citation type="journal article" date="2019" name="bioRxiv">
        <title>The Genome of the Zebra Mussel, Dreissena polymorpha: A Resource for Invasive Species Research.</title>
        <authorList>
            <person name="McCartney M.A."/>
            <person name="Auch B."/>
            <person name="Kono T."/>
            <person name="Mallez S."/>
            <person name="Zhang Y."/>
            <person name="Obille A."/>
            <person name="Becker A."/>
            <person name="Abrahante J.E."/>
            <person name="Garbe J."/>
            <person name="Badalamenti J.P."/>
            <person name="Herman A."/>
            <person name="Mangelson H."/>
            <person name="Liachko I."/>
            <person name="Sullivan S."/>
            <person name="Sone E.D."/>
            <person name="Koren S."/>
            <person name="Silverstein K.A.T."/>
            <person name="Beckman K.B."/>
            <person name="Gohl D.M."/>
        </authorList>
    </citation>
    <scope>NUCLEOTIDE SEQUENCE</scope>
    <source>
        <strain evidence="2">Duluth1</strain>
        <tissue evidence="2">Whole animal</tissue>
    </source>
</reference>
<feature type="compositionally biased region" description="Basic residues" evidence="1">
    <location>
        <begin position="101"/>
        <end position="110"/>
    </location>
</feature>
<sequence>MTGHRSLTGPVTGHAMTGPVTGQLVTGHVMTDPVTGYGSVPQTVPVTVDVDTALSVLHKGRCSRVSTVSHRRKRVVSDVSGYYSTSGSSSYDSSSTSNSPHHYRRGRRSRSPSVSRCRLPCKERSRQRSGRRSIRKHHSQRRRTVSRHRRDKGHRLSSIRRSRTPRSPSQSLSEESIDTLPRVSASILASTHTSAVPTTTEHNLYSNTSLHTYQAQGTGVNLTTSAAFSAPRVSSTLHRSIPRAAATPSNPNTLWIQQSPGIFVPFSTDPLPATSGIQSESADLISERPNSPAISLMVPENDSLMIEANKSISPTSISTGFNQSNAPADGSIEASSESNEAELYYLASINQVYELMFNTLDEDFCPRPSLSLTGSAVTVTEQVARRRDPGRISKATSRVDLRLPIGSSTMAVFQSLEPANKPSPSPWKAPKELTEPKQMDGGKSYKAPVPDPATGLDLSKLPVPDADISKLSLTMPSSSTHTAVPLSLLENWQLRERHSIGLANQLDLMAATALDLVWELSDSIPEELRPC</sequence>